<dbReference type="GO" id="GO:0003723">
    <property type="term" value="F:RNA binding"/>
    <property type="evidence" value="ECO:0007669"/>
    <property type="project" value="UniProtKB-KW"/>
</dbReference>
<dbReference type="Proteomes" id="UP000076964">
    <property type="component" value="Unassembled WGS sequence"/>
</dbReference>
<keyword evidence="4" id="KW-0694">RNA-binding</keyword>
<proteinExistence type="inferred from homology"/>
<dbReference type="PANTHER" id="PTHR38007">
    <property type="entry name" value="CRISPR SYSTEM CMS PROTEIN CSM5"/>
    <property type="match status" value="1"/>
</dbReference>
<evidence type="ECO:0000256" key="5">
    <source>
        <dbReference type="ARBA" id="ARBA00023118"/>
    </source>
</evidence>
<keyword evidence="9" id="KW-1185">Reference proteome</keyword>
<protein>
    <recommendedName>
        <fullName evidence="3">CRISPR system Cms protein Csm5</fullName>
    </recommendedName>
    <alternativeName>
        <fullName evidence="6">CRISPR type III A-associated protein Csm5</fullName>
    </alternativeName>
</protein>
<comment type="similarity">
    <text evidence="2">Belongs to the CRISPR-associated Csm5 family.</text>
</comment>
<dbReference type="STRING" id="1795632.TH606_10885"/>
<keyword evidence="5" id="KW-0051">Antiviral defense</keyword>
<dbReference type="InterPro" id="IPR005537">
    <property type="entry name" value="RAMP_III_fam"/>
</dbReference>
<dbReference type="PANTHER" id="PTHR38007:SF1">
    <property type="entry name" value="CRISPR SYSTEM CMS PROTEIN CSM5"/>
    <property type="match status" value="1"/>
</dbReference>
<sequence>MRNFLDAKILAFQLLSPLHVGSHIEKYTPFEYFIHKEEIYFINENKLFSFLKERNLLSKYISEINIHGPKFNIFNFLKENLRDINAQLLKNISRYKAKIETDKNFLEIRPLIRDGMGVPYIPASTIKGLIRTAVLYKVLKSLKERAPQQFKTEILEKIKNFSKKDIKKREPFKWLINKWLQDFQIENKKNSPHTDWLRLIRVRDAYPVFSCTTRIYEIAVLSYNGSRWLEKENISIFLECIPPGSIYQFEISMDTMLIEKFKVSPKLKRVEDAYPRKIEEIFKALEEFSNDLCEEEQKVFTSCPSLKQWYKQTRSKESFCLGWGGGLLSKTIFLLLPEEVRKFIRNNLRHDRGEALAPKSRHIAKLKQKILPLGWAKWVHNGETIIKTSGYKIILNFQGDKFKLIKK</sequence>
<name>A0A177E416_9BACT</name>
<dbReference type="AlphaFoldDB" id="A0A177E416"/>
<evidence type="ECO:0000313" key="9">
    <source>
        <dbReference type="Proteomes" id="UP000076964"/>
    </source>
</evidence>
<evidence type="ECO:0000313" key="8">
    <source>
        <dbReference type="EMBL" id="OAG26707.1"/>
    </source>
</evidence>
<dbReference type="RefSeq" id="WP_068543980.1">
    <property type="nucleotide sequence ID" value="NZ_LSFI01000085.1"/>
</dbReference>
<comment type="caution">
    <text evidence="8">The sequence shown here is derived from an EMBL/GenBank/DDBJ whole genome shotgun (WGS) entry which is preliminary data.</text>
</comment>
<evidence type="ECO:0000256" key="6">
    <source>
        <dbReference type="ARBA" id="ARBA00031720"/>
    </source>
</evidence>
<evidence type="ECO:0000256" key="1">
    <source>
        <dbReference type="ARBA" id="ARBA00003088"/>
    </source>
</evidence>
<comment type="function">
    <text evidence="1">This subunit might be involved in maturation of a crRNA intermediate to its mature form.</text>
</comment>
<dbReference type="InterPro" id="IPR010173">
    <property type="entry name" value="CRISPR-assoc_Csm5"/>
</dbReference>
<organism evidence="8 9">
    <name type="scientific">Thermodesulfatator autotrophicus</name>
    <dbReference type="NCBI Taxonomy" id="1795632"/>
    <lineage>
        <taxon>Bacteria</taxon>
        <taxon>Pseudomonadati</taxon>
        <taxon>Thermodesulfobacteriota</taxon>
        <taxon>Thermodesulfobacteria</taxon>
        <taxon>Thermodesulfobacteriales</taxon>
        <taxon>Thermodesulfatatoraceae</taxon>
        <taxon>Thermodesulfatator</taxon>
    </lineage>
</organism>
<dbReference type="OrthoDB" id="24360at2"/>
<evidence type="ECO:0000256" key="4">
    <source>
        <dbReference type="ARBA" id="ARBA00022884"/>
    </source>
</evidence>
<reference evidence="8 9" key="1">
    <citation type="submission" date="2016-02" db="EMBL/GenBank/DDBJ databases">
        <title>Draft genome sequence of Thermodesulfatator sp. S606.</title>
        <authorList>
            <person name="Lai Q."/>
            <person name="Cao J."/>
            <person name="Dupont S."/>
            <person name="Shao Z."/>
            <person name="Jebbar M."/>
            <person name="Alain K."/>
        </authorList>
    </citation>
    <scope>NUCLEOTIDE SEQUENCE [LARGE SCALE GENOMIC DNA]</scope>
    <source>
        <strain evidence="8 9">S606</strain>
    </source>
</reference>
<dbReference type="GO" id="GO:0051607">
    <property type="term" value="P:defense response to virus"/>
    <property type="evidence" value="ECO:0007669"/>
    <property type="project" value="UniProtKB-KW"/>
</dbReference>
<evidence type="ECO:0000256" key="2">
    <source>
        <dbReference type="ARBA" id="ARBA00006680"/>
    </source>
</evidence>
<dbReference type="Pfam" id="PF03787">
    <property type="entry name" value="RAMPs"/>
    <property type="match status" value="1"/>
</dbReference>
<evidence type="ECO:0000259" key="7">
    <source>
        <dbReference type="Pfam" id="PF03787"/>
    </source>
</evidence>
<accession>A0A177E416</accession>
<feature type="domain" description="CRISPR type III-associated protein" evidence="7">
    <location>
        <begin position="12"/>
        <end position="326"/>
    </location>
</feature>
<dbReference type="EMBL" id="LSFI01000085">
    <property type="protein sequence ID" value="OAG26707.1"/>
    <property type="molecule type" value="Genomic_DNA"/>
</dbReference>
<dbReference type="NCBIfam" id="TIGR01899">
    <property type="entry name" value="cas_TM1807_csm5"/>
    <property type="match status" value="1"/>
</dbReference>
<gene>
    <name evidence="8" type="ORF">TH606_10885</name>
</gene>
<evidence type="ECO:0000256" key="3">
    <source>
        <dbReference type="ARBA" id="ARBA00016113"/>
    </source>
</evidence>